<dbReference type="InterPro" id="IPR010064">
    <property type="entry name" value="HK97-gp10_tail"/>
</dbReference>
<evidence type="ECO:0000313" key="1">
    <source>
        <dbReference type="EMBL" id="MBB3944700.1"/>
    </source>
</evidence>
<keyword evidence="2" id="KW-1185">Reference proteome</keyword>
<dbReference type="Proteomes" id="UP000565286">
    <property type="component" value="Unassembled WGS sequence"/>
</dbReference>
<evidence type="ECO:0000313" key="2">
    <source>
        <dbReference type="Proteomes" id="UP000565286"/>
    </source>
</evidence>
<proteinExistence type="predicted"/>
<comment type="caution">
    <text evidence="1">The sequence shown here is derived from an EMBL/GenBank/DDBJ whole genome shotgun (WGS) entry which is preliminary data.</text>
</comment>
<sequence>MTKIQNLDRLKRKLAKLPQVAKQMIRQQMENTAEEIVTMMKNLVAVDDGRLRDSIGWTWGKAPKGSITLASVKSTGADGLTLTIYAGNSEAYYARWVEFGTARHENGGLFAGSIHPGTTAQPFFYVSWRANKRRAVRAVSKATRDAAKKVAAGS</sequence>
<name>A0A7W6CA59_9HYPH</name>
<accession>A0A7W6CA59</accession>
<reference evidence="1 2" key="1">
    <citation type="submission" date="2020-08" db="EMBL/GenBank/DDBJ databases">
        <title>Genomic Encyclopedia of Type Strains, Phase IV (KMG-IV): sequencing the most valuable type-strain genomes for metagenomic binning, comparative biology and taxonomic classification.</title>
        <authorList>
            <person name="Goeker M."/>
        </authorList>
    </citation>
    <scope>NUCLEOTIDE SEQUENCE [LARGE SCALE GENOMIC DNA]</scope>
    <source>
        <strain evidence="1 2">DSM 26438</strain>
    </source>
</reference>
<gene>
    <name evidence="1" type="ORF">GGQ73_000625</name>
</gene>
<dbReference type="AlphaFoldDB" id="A0A7W6CA59"/>
<dbReference type="RefSeq" id="WP_183893901.1">
    <property type="nucleotide sequence ID" value="NZ_JACIDV010000002.1"/>
</dbReference>
<dbReference type="EMBL" id="JACIDV010000002">
    <property type="protein sequence ID" value="MBB3944700.1"/>
    <property type="molecule type" value="Genomic_DNA"/>
</dbReference>
<protein>
    <submittedName>
        <fullName evidence="1">HK97 gp10 family phage protein</fullName>
    </submittedName>
</protein>
<organism evidence="1 2">
    <name type="scientific">Rhizobium skierniewicense</name>
    <dbReference type="NCBI Taxonomy" id="984260"/>
    <lineage>
        <taxon>Bacteria</taxon>
        <taxon>Pseudomonadati</taxon>
        <taxon>Pseudomonadota</taxon>
        <taxon>Alphaproteobacteria</taxon>
        <taxon>Hyphomicrobiales</taxon>
        <taxon>Rhizobiaceae</taxon>
        <taxon>Rhizobium/Agrobacterium group</taxon>
        <taxon>Rhizobium</taxon>
    </lineage>
</organism>
<dbReference type="Pfam" id="PF04883">
    <property type="entry name" value="HK97-gp10_like"/>
    <property type="match status" value="1"/>
</dbReference>